<evidence type="ECO:0000256" key="5">
    <source>
        <dbReference type="ARBA" id="ARBA00023157"/>
    </source>
</evidence>
<reference evidence="8" key="1">
    <citation type="submission" date="2021-10" db="EMBL/GenBank/DDBJ databases">
        <title>Tropical sea cucumber genome reveals ecological adaptation and Cuvierian tubules defense mechanism.</title>
        <authorList>
            <person name="Chen T."/>
        </authorList>
    </citation>
    <scope>NUCLEOTIDE SEQUENCE</scope>
    <source>
        <strain evidence="8">Nanhai2018</strain>
        <tissue evidence="8">Muscle</tissue>
    </source>
</reference>
<proteinExistence type="inferred from homology"/>
<evidence type="ECO:0000259" key="7">
    <source>
        <dbReference type="PROSITE" id="PS50835"/>
    </source>
</evidence>
<keyword evidence="3" id="KW-0963">Cytoplasm</keyword>
<comment type="similarity">
    <text evidence="2">Belongs to the protein kinase superfamily. CAMK Ser/Thr protein kinase family.</text>
</comment>
<dbReference type="GO" id="GO:0030017">
    <property type="term" value="C:sarcomere"/>
    <property type="evidence" value="ECO:0007669"/>
    <property type="project" value="UniProtKB-ARBA"/>
</dbReference>
<dbReference type="Pfam" id="PF07679">
    <property type="entry name" value="I-set"/>
    <property type="match status" value="1"/>
</dbReference>
<name>A0A9Q1BZ22_HOLLE</name>
<comment type="subcellular location">
    <subcellularLocation>
        <location evidence="1">Cytoplasm</location>
    </subcellularLocation>
</comment>
<dbReference type="PANTHER" id="PTHR47633:SF4">
    <property type="entry name" value="MYOPALLADIN ISOFORM X1"/>
    <property type="match status" value="1"/>
</dbReference>
<keyword evidence="9" id="KW-1185">Reference proteome</keyword>
<dbReference type="CDD" id="cd00096">
    <property type="entry name" value="Ig"/>
    <property type="match status" value="1"/>
</dbReference>
<protein>
    <submittedName>
        <fullName evidence="8">Titin</fullName>
    </submittedName>
</protein>
<dbReference type="InterPro" id="IPR036179">
    <property type="entry name" value="Ig-like_dom_sf"/>
</dbReference>
<evidence type="ECO:0000313" key="9">
    <source>
        <dbReference type="Proteomes" id="UP001152320"/>
    </source>
</evidence>
<comment type="caution">
    <text evidence="8">The sequence shown here is derived from an EMBL/GenBank/DDBJ whole genome shotgun (WGS) entry which is preliminary data.</text>
</comment>
<feature type="domain" description="Ig-like" evidence="7">
    <location>
        <begin position="1"/>
        <end position="75"/>
    </location>
</feature>
<dbReference type="PROSITE" id="PS50835">
    <property type="entry name" value="IG_LIKE"/>
    <property type="match status" value="1"/>
</dbReference>
<evidence type="ECO:0000313" key="8">
    <source>
        <dbReference type="EMBL" id="KAJ8035225.1"/>
    </source>
</evidence>
<dbReference type="Gene3D" id="2.60.40.10">
    <property type="entry name" value="Immunoglobulins"/>
    <property type="match status" value="1"/>
</dbReference>
<dbReference type="SMART" id="SM00408">
    <property type="entry name" value="IGc2"/>
    <property type="match status" value="1"/>
</dbReference>
<evidence type="ECO:0000256" key="6">
    <source>
        <dbReference type="ARBA" id="ARBA00023319"/>
    </source>
</evidence>
<evidence type="ECO:0000256" key="1">
    <source>
        <dbReference type="ARBA" id="ARBA00004496"/>
    </source>
</evidence>
<keyword evidence="4" id="KW-0677">Repeat</keyword>
<evidence type="ECO:0000256" key="3">
    <source>
        <dbReference type="ARBA" id="ARBA00022490"/>
    </source>
</evidence>
<accession>A0A9Q1BZ22</accession>
<dbReference type="InterPro" id="IPR013098">
    <property type="entry name" value="Ig_I-set"/>
</dbReference>
<evidence type="ECO:0000256" key="4">
    <source>
        <dbReference type="ARBA" id="ARBA00022737"/>
    </source>
</evidence>
<keyword evidence="5" id="KW-1015">Disulfide bond</keyword>
<dbReference type="FunFam" id="2.60.40.10:FF:000345">
    <property type="entry name" value="Muscle M-line assembly protein unc-89"/>
    <property type="match status" value="1"/>
</dbReference>
<dbReference type="AlphaFoldDB" id="A0A9Q1BZ22"/>
<dbReference type="InterPro" id="IPR013783">
    <property type="entry name" value="Ig-like_fold"/>
</dbReference>
<dbReference type="InterPro" id="IPR007110">
    <property type="entry name" value="Ig-like_dom"/>
</dbReference>
<dbReference type="SUPFAM" id="SSF48726">
    <property type="entry name" value="Immunoglobulin"/>
    <property type="match status" value="1"/>
</dbReference>
<evidence type="ECO:0000256" key="2">
    <source>
        <dbReference type="ARBA" id="ARBA00006692"/>
    </source>
</evidence>
<dbReference type="OrthoDB" id="428111at2759"/>
<dbReference type="InterPro" id="IPR003598">
    <property type="entry name" value="Ig_sub2"/>
</dbReference>
<keyword evidence="6" id="KW-0393">Immunoglobulin domain</keyword>
<dbReference type="EMBL" id="JAIZAY010000010">
    <property type="protein sequence ID" value="KAJ8035225.1"/>
    <property type="molecule type" value="Genomic_DNA"/>
</dbReference>
<dbReference type="PANTHER" id="PTHR47633">
    <property type="entry name" value="IMMUNOGLOBULIN"/>
    <property type="match status" value="1"/>
</dbReference>
<organism evidence="8 9">
    <name type="scientific">Holothuria leucospilota</name>
    <name type="common">Black long sea cucumber</name>
    <name type="synonym">Mertensiothuria leucospilota</name>
    <dbReference type="NCBI Taxonomy" id="206669"/>
    <lineage>
        <taxon>Eukaryota</taxon>
        <taxon>Metazoa</taxon>
        <taxon>Echinodermata</taxon>
        <taxon>Eleutherozoa</taxon>
        <taxon>Echinozoa</taxon>
        <taxon>Holothuroidea</taxon>
        <taxon>Aspidochirotacea</taxon>
        <taxon>Aspidochirotida</taxon>
        <taxon>Holothuriidae</taxon>
        <taxon>Holothuria</taxon>
    </lineage>
</organism>
<gene>
    <name evidence="8" type="ORF">HOLleu_22382</name>
</gene>
<sequence length="193" mass="20700">MTIIQGEPLQLKCSFHGYPIPTILWYKDGTQLDPEAGYKTTSCEGVAMLTSQSTKEGDEGMFSCVAVNPEGDDITSCNVLVEISTVMVQPSDDNCTLAEVRSDVTDKGLPCANPDESGKTAVDTPACKHDENLTVGFHEEDLSTSPKPPLDPLNGEVTKDVADTVALPLRIKCLKCGNSLCTIEVTGGEWCEK</sequence>
<dbReference type="Proteomes" id="UP001152320">
    <property type="component" value="Chromosome 10"/>
</dbReference>